<dbReference type="Pfam" id="PF03729">
    <property type="entry name" value="DUF308"/>
    <property type="match status" value="2"/>
</dbReference>
<dbReference type="InterPro" id="IPR005325">
    <property type="entry name" value="DUF308_memb"/>
</dbReference>
<dbReference type="STRING" id="1120995.SAMN02745245_01441"/>
<organism evidence="2 3">
    <name type="scientific">Anaerosphaera aminiphila DSM 21120</name>
    <dbReference type="NCBI Taxonomy" id="1120995"/>
    <lineage>
        <taxon>Bacteria</taxon>
        <taxon>Bacillati</taxon>
        <taxon>Bacillota</taxon>
        <taxon>Tissierellia</taxon>
        <taxon>Tissierellales</taxon>
        <taxon>Peptoniphilaceae</taxon>
        <taxon>Anaerosphaera</taxon>
    </lineage>
</organism>
<dbReference type="RefSeq" id="WP_073185032.1">
    <property type="nucleotide sequence ID" value="NZ_FQXI01000010.1"/>
</dbReference>
<feature type="transmembrane region" description="Helical" evidence="1">
    <location>
        <begin position="7"/>
        <end position="26"/>
    </location>
</feature>
<feature type="transmembrane region" description="Helical" evidence="1">
    <location>
        <begin position="32"/>
        <end position="55"/>
    </location>
</feature>
<gene>
    <name evidence="2" type="ORF">SAMN02745245_01441</name>
</gene>
<evidence type="ECO:0000256" key="1">
    <source>
        <dbReference type="SAM" id="Phobius"/>
    </source>
</evidence>
<evidence type="ECO:0000313" key="3">
    <source>
        <dbReference type="Proteomes" id="UP000184032"/>
    </source>
</evidence>
<proteinExistence type="predicted"/>
<evidence type="ECO:0000313" key="2">
    <source>
        <dbReference type="EMBL" id="SHH48568.1"/>
    </source>
</evidence>
<feature type="transmembrane region" description="Helical" evidence="1">
    <location>
        <begin position="92"/>
        <end position="111"/>
    </location>
</feature>
<keyword evidence="3" id="KW-1185">Reference proteome</keyword>
<dbReference type="InterPro" id="IPR052712">
    <property type="entry name" value="Acid_resist_chaperone_HdeD"/>
</dbReference>
<dbReference type="PANTHER" id="PTHR34989">
    <property type="entry name" value="PROTEIN HDED"/>
    <property type="match status" value="1"/>
</dbReference>
<dbReference type="EMBL" id="FQXI01000010">
    <property type="protein sequence ID" value="SHH48568.1"/>
    <property type="molecule type" value="Genomic_DNA"/>
</dbReference>
<feature type="transmembrane region" description="Helical" evidence="1">
    <location>
        <begin position="67"/>
        <end position="86"/>
    </location>
</feature>
<accession>A0A1M5TCX9</accession>
<feature type="transmembrane region" description="Helical" evidence="1">
    <location>
        <begin position="123"/>
        <end position="144"/>
    </location>
</feature>
<name>A0A1M5TCX9_9FIRM</name>
<dbReference type="AlphaFoldDB" id="A0A1M5TCX9"/>
<dbReference type="GO" id="GO:0005886">
    <property type="term" value="C:plasma membrane"/>
    <property type="evidence" value="ECO:0007669"/>
    <property type="project" value="TreeGrafter"/>
</dbReference>
<reference evidence="3" key="1">
    <citation type="submission" date="2016-11" db="EMBL/GenBank/DDBJ databases">
        <authorList>
            <person name="Varghese N."/>
            <person name="Submissions S."/>
        </authorList>
    </citation>
    <scope>NUCLEOTIDE SEQUENCE [LARGE SCALE GENOMIC DNA]</scope>
    <source>
        <strain evidence="3">DSM 21120</strain>
    </source>
</reference>
<dbReference type="Proteomes" id="UP000184032">
    <property type="component" value="Unassembled WGS sequence"/>
</dbReference>
<feature type="transmembrane region" description="Helical" evidence="1">
    <location>
        <begin position="150"/>
        <end position="173"/>
    </location>
</feature>
<keyword evidence="1" id="KW-0812">Transmembrane</keyword>
<dbReference type="PANTHER" id="PTHR34989:SF1">
    <property type="entry name" value="PROTEIN HDED"/>
    <property type="match status" value="1"/>
</dbReference>
<dbReference type="OrthoDB" id="1938551at2"/>
<sequence length="180" mass="19817">MKNRSKFGILELIFGVLLIILSFFTLSRPVQALTNFAFIYAIFAIITGIVDIVFYTKLEKRTGFGSTSALIGGILSIIVGIIMFIYPEVGTITFAILFPIWFIAHCITRLANLSFVKYVAGNGYYYFSLIINILGIIAGLLLVFNPYASIVSLGYIIGLYLLLFGIFSLGIGLSKLGENI</sequence>
<protein>
    <submittedName>
        <fullName evidence="2">Uncharacterized membrane protein HdeD, DUF308 family</fullName>
    </submittedName>
</protein>
<keyword evidence="1" id="KW-0472">Membrane</keyword>
<keyword evidence="1" id="KW-1133">Transmembrane helix</keyword>